<dbReference type="PANTHER" id="PTHR33116">
    <property type="entry name" value="REVERSE TRANSCRIPTASE ZINC-BINDING DOMAIN-CONTAINING PROTEIN-RELATED-RELATED"/>
    <property type="match status" value="1"/>
</dbReference>
<dbReference type="EMBL" id="JBBPBK010000305">
    <property type="protein sequence ID" value="KAK9265799.1"/>
    <property type="molecule type" value="Genomic_DNA"/>
</dbReference>
<dbReference type="AlphaFoldDB" id="A0AAP0R212"/>
<gene>
    <name evidence="1" type="ORF">L1049_003405</name>
</gene>
<comment type="caution">
    <text evidence="1">The sequence shown here is derived from an EMBL/GenBank/DDBJ whole genome shotgun (WGS) entry which is preliminary data.</text>
</comment>
<protein>
    <recommendedName>
        <fullName evidence="3">Reverse transcriptase</fullName>
    </recommendedName>
</protein>
<evidence type="ECO:0008006" key="3">
    <source>
        <dbReference type="Google" id="ProtNLM"/>
    </source>
</evidence>
<organism evidence="1 2">
    <name type="scientific">Liquidambar formosana</name>
    <name type="common">Formosan gum</name>
    <dbReference type="NCBI Taxonomy" id="63359"/>
    <lineage>
        <taxon>Eukaryota</taxon>
        <taxon>Viridiplantae</taxon>
        <taxon>Streptophyta</taxon>
        <taxon>Embryophyta</taxon>
        <taxon>Tracheophyta</taxon>
        <taxon>Spermatophyta</taxon>
        <taxon>Magnoliopsida</taxon>
        <taxon>eudicotyledons</taxon>
        <taxon>Gunneridae</taxon>
        <taxon>Pentapetalae</taxon>
        <taxon>Saxifragales</taxon>
        <taxon>Altingiaceae</taxon>
        <taxon>Liquidambar</taxon>
    </lineage>
</organism>
<proteinExistence type="predicted"/>
<dbReference type="PANTHER" id="PTHR33116:SF86">
    <property type="entry name" value="REVERSE TRANSCRIPTASE DOMAIN-CONTAINING PROTEIN"/>
    <property type="match status" value="1"/>
</dbReference>
<name>A0AAP0R212_LIQFO</name>
<accession>A0AAP0R212</accession>
<reference evidence="1 2" key="1">
    <citation type="journal article" date="2024" name="Plant J.">
        <title>Genome sequences and population genomics reveal climatic adaptation and genomic divergence between two closely related sweetgum species.</title>
        <authorList>
            <person name="Xu W.Q."/>
            <person name="Ren C.Q."/>
            <person name="Zhang X.Y."/>
            <person name="Comes H.P."/>
            <person name="Liu X.H."/>
            <person name="Li Y.G."/>
            <person name="Kettle C.J."/>
            <person name="Jalonen R."/>
            <person name="Gaisberger H."/>
            <person name="Ma Y.Z."/>
            <person name="Qiu Y.X."/>
        </authorList>
    </citation>
    <scope>NUCLEOTIDE SEQUENCE [LARGE SCALE GENOMIC DNA]</scope>
    <source>
        <strain evidence="1">Hangzhou</strain>
    </source>
</reference>
<keyword evidence="2" id="KW-1185">Reference proteome</keyword>
<evidence type="ECO:0000313" key="1">
    <source>
        <dbReference type="EMBL" id="KAK9265799.1"/>
    </source>
</evidence>
<dbReference type="Proteomes" id="UP001415857">
    <property type="component" value="Unassembled WGS sequence"/>
</dbReference>
<evidence type="ECO:0000313" key="2">
    <source>
        <dbReference type="Proteomes" id="UP001415857"/>
    </source>
</evidence>
<sequence>MYADDLIIFGRADVKEVETIKDSLELFGEWSGQEVNTSKSGVYFSRNISLSKATGIKTSLGFKLIKRDAIYLGLPMFVGRAKRASFQPVLDKVCGKIAGWKCKTLSLYKLCSLLFPLMQCPHLRCLHLCARTLIAKLGGFGGITPVTINVGYA</sequence>